<evidence type="ECO:0000256" key="12">
    <source>
        <dbReference type="ARBA" id="ARBA00023242"/>
    </source>
</evidence>
<dbReference type="GO" id="GO:0005634">
    <property type="term" value="C:nucleus"/>
    <property type="evidence" value="ECO:0007669"/>
    <property type="project" value="UniProtKB-SubCell"/>
</dbReference>
<sequence length="102" mass="11921">MPSMGDDWRMMWGAKVKLPLDMPDDILKDAIDTSREVLDKCHDFEAEGLASAEKIKRHLDEQWDPHWHVVIGRNFGSFVTHETRMFLYFYIGDKAVMMYKAG</sequence>
<dbReference type="GO" id="GO:0005868">
    <property type="term" value="C:cytoplasmic dynein complex"/>
    <property type="evidence" value="ECO:0007669"/>
    <property type="project" value="TreeGrafter"/>
</dbReference>
<keyword evidence="10 13" id="KW-0505">Motor protein</keyword>
<protein>
    <recommendedName>
        <fullName evidence="13">Dynein light chain</fullName>
    </recommendedName>
</protein>
<dbReference type="GO" id="GO:0005874">
    <property type="term" value="C:microtubule"/>
    <property type="evidence" value="ECO:0007669"/>
    <property type="project" value="UniProtKB-KW"/>
</dbReference>
<evidence type="ECO:0000256" key="2">
    <source>
        <dbReference type="ARBA" id="ARBA00004245"/>
    </source>
</evidence>
<evidence type="ECO:0000256" key="8">
    <source>
        <dbReference type="ARBA" id="ARBA00022927"/>
    </source>
</evidence>
<dbReference type="PROSITE" id="PS01239">
    <property type="entry name" value="DYNEIN_LIGHT_1"/>
    <property type="match status" value="1"/>
</dbReference>
<keyword evidence="11 13" id="KW-0206">Cytoskeleton</keyword>
<keyword evidence="7" id="KW-0509">mRNA transport</keyword>
<dbReference type="AlphaFoldDB" id="A0A836CJA1"/>
<dbReference type="PANTHER" id="PTHR11886:SF35">
    <property type="entry name" value="DYNEIN LIGHT CHAIN"/>
    <property type="match status" value="1"/>
</dbReference>
<proteinExistence type="inferred from homology"/>
<dbReference type="Gene3D" id="3.30.740.10">
    <property type="entry name" value="Protein Inhibitor Of Neuronal Nitric Oxide Synthase"/>
    <property type="match status" value="1"/>
</dbReference>
<evidence type="ECO:0000256" key="3">
    <source>
        <dbReference type="ARBA" id="ARBA00010156"/>
    </source>
</evidence>
<dbReference type="InterPro" id="IPR037177">
    <property type="entry name" value="DLC_sf"/>
</dbReference>
<keyword evidence="8" id="KW-0653">Protein transport</keyword>
<dbReference type="OrthoDB" id="10033309at2759"/>
<keyword evidence="4" id="KW-0813">Transport</keyword>
<evidence type="ECO:0000256" key="13">
    <source>
        <dbReference type="RuleBase" id="RU365010"/>
    </source>
</evidence>
<organism evidence="14 15">
    <name type="scientific">Tribonema minus</name>
    <dbReference type="NCBI Taxonomy" id="303371"/>
    <lineage>
        <taxon>Eukaryota</taxon>
        <taxon>Sar</taxon>
        <taxon>Stramenopiles</taxon>
        <taxon>Ochrophyta</taxon>
        <taxon>PX clade</taxon>
        <taxon>Xanthophyceae</taxon>
        <taxon>Tribonematales</taxon>
        <taxon>Tribonemataceae</taxon>
        <taxon>Tribonema</taxon>
    </lineage>
</organism>
<dbReference type="GO" id="GO:0015031">
    <property type="term" value="P:protein transport"/>
    <property type="evidence" value="ECO:0007669"/>
    <property type="project" value="UniProtKB-KW"/>
</dbReference>
<dbReference type="PANTHER" id="PTHR11886">
    <property type="entry name" value="DYNEIN LIGHT CHAIN"/>
    <property type="match status" value="1"/>
</dbReference>
<dbReference type="SUPFAM" id="SSF54648">
    <property type="entry name" value="DLC"/>
    <property type="match status" value="1"/>
</dbReference>
<dbReference type="InterPro" id="IPR001372">
    <property type="entry name" value="Dynein_light_chain_typ-1/2"/>
</dbReference>
<name>A0A836CJA1_9STRA</name>
<gene>
    <name evidence="14" type="ORF">JKP88DRAFT_193435</name>
</gene>
<dbReference type="EMBL" id="JAFCMP010000075">
    <property type="protein sequence ID" value="KAG5188172.1"/>
    <property type="molecule type" value="Genomic_DNA"/>
</dbReference>
<evidence type="ECO:0000256" key="10">
    <source>
        <dbReference type="ARBA" id="ARBA00023175"/>
    </source>
</evidence>
<dbReference type="GO" id="GO:0051028">
    <property type="term" value="P:mRNA transport"/>
    <property type="evidence" value="ECO:0007669"/>
    <property type="project" value="UniProtKB-KW"/>
</dbReference>
<evidence type="ECO:0000256" key="1">
    <source>
        <dbReference type="ARBA" id="ARBA00004123"/>
    </source>
</evidence>
<dbReference type="FunFam" id="3.30.740.10:FF:000005">
    <property type="entry name" value="Dynein light chain"/>
    <property type="match status" value="1"/>
</dbReference>
<keyword evidence="12" id="KW-0539">Nucleus</keyword>
<accession>A0A836CJA1</accession>
<evidence type="ECO:0000256" key="5">
    <source>
        <dbReference type="ARBA" id="ARBA00022490"/>
    </source>
</evidence>
<evidence type="ECO:0000313" key="14">
    <source>
        <dbReference type="EMBL" id="KAG5188172.1"/>
    </source>
</evidence>
<evidence type="ECO:0000313" key="15">
    <source>
        <dbReference type="Proteomes" id="UP000664859"/>
    </source>
</evidence>
<keyword evidence="5 13" id="KW-0963">Cytoplasm</keyword>
<dbReference type="Proteomes" id="UP000664859">
    <property type="component" value="Unassembled WGS sequence"/>
</dbReference>
<dbReference type="InterPro" id="IPR019763">
    <property type="entry name" value="Dynein_light_1/2_CS"/>
</dbReference>
<dbReference type="GO" id="GO:0045505">
    <property type="term" value="F:dynein intermediate chain binding"/>
    <property type="evidence" value="ECO:0007669"/>
    <property type="project" value="TreeGrafter"/>
</dbReference>
<evidence type="ECO:0000256" key="4">
    <source>
        <dbReference type="ARBA" id="ARBA00022448"/>
    </source>
</evidence>
<evidence type="ECO:0000256" key="11">
    <source>
        <dbReference type="ARBA" id="ARBA00023212"/>
    </source>
</evidence>
<reference evidence="14" key="1">
    <citation type="submission" date="2021-02" db="EMBL/GenBank/DDBJ databases">
        <title>First Annotated Genome of the Yellow-green Alga Tribonema minus.</title>
        <authorList>
            <person name="Mahan K.M."/>
        </authorList>
    </citation>
    <scope>NUCLEOTIDE SEQUENCE</scope>
    <source>
        <strain evidence="14">UTEX B ZZ1240</strain>
    </source>
</reference>
<dbReference type="GO" id="GO:0007017">
    <property type="term" value="P:microtubule-based process"/>
    <property type="evidence" value="ECO:0007669"/>
    <property type="project" value="InterPro"/>
</dbReference>
<evidence type="ECO:0000256" key="6">
    <source>
        <dbReference type="ARBA" id="ARBA00022701"/>
    </source>
</evidence>
<keyword evidence="15" id="KW-1185">Reference proteome</keyword>
<keyword evidence="9 13" id="KW-0243">Dynein</keyword>
<comment type="subcellular location">
    <subcellularLocation>
        <location evidence="2 13">Cytoplasm</location>
        <location evidence="2 13">Cytoskeleton</location>
    </subcellularLocation>
    <subcellularLocation>
        <location evidence="1">Nucleus</location>
    </subcellularLocation>
</comment>
<evidence type="ECO:0000256" key="9">
    <source>
        <dbReference type="ARBA" id="ARBA00023017"/>
    </source>
</evidence>
<comment type="caution">
    <text evidence="14">The sequence shown here is derived from an EMBL/GenBank/DDBJ whole genome shotgun (WGS) entry which is preliminary data.</text>
</comment>
<comment type="similarity">
    <text evidence="3 13">Belongs to the dynein light chain family.</text>
</comment>
<dbReference type="SMART" id="SM01375">
    <property type="entry name" value="Dynein_light"/>
    <property type="match status" value="1"/>
</dbReference>
<keyword evidence="6 13" id="KW-0493">Microtubule</keyword>
<dbReference type="Pfam" id="PF01221">
    <property type="entry name" value="Dynein_light"/>
    <property type="match status" value="1"/>
</dbReference>
<evidence type="ECO:0000256" key="7">
    <source>
        <dbReference type="ARBA" id="ARBA00022816"/>
    </source>
</evidence>